<evidence type="ECO:0000313" key="2">
    <source>
        <dbReference type="EMBL" id="CBJ33034.1"/>
    </source>
</evidence>
<keyword evidence="3" id="KW-1185">Reference proteome</keyword>
<dbReference type="EMBL" id="FN649760">
    <property type="protein sequence ID" value="CBJ33034.1"/>
    <property type="molecule type" value="Genomic_DNA"/>
</dbReference>
<dbReference type="AlphaFoldDB" id="D7G0K5"/>
<feature type="region of interest" description="Disordered" evidence="1">
    <location>
        <begin position="1"/>
        <end position="25"/>
    </location>
</feature>
<protein>
    <submittedName>
        <fullName evidence="2">Uncharacterized protein</fullName>
    </submittedName>
</protein>
<evidence type="ECO:0000313" key="3">
    <source>
        <dbReference type="Proteomes" id="UP000002630"/>
    </source>
</evidence>
<accession>D7G0K5</accession>
<organism evidence="2 3">
    <name type="scientific">Ectocarpus siliculosus</name>
    <name type="common">Brown alga</name>
    <name type="synonym">Conferva siliculosa</name>
    <dbReference type="NCBI Taxonomy" id="2880"/>
    <lineage>
        <taxon>Eukaryota</taxon>
        <taxon>Sar</taxon>
        <taxon>Stramenopiles</taxon>
        <taxon>Ochrophyta</taxon>
        <taxon>PX clade</taxon>
        <taxon>Phaeophyceae</taxon>
        <taxon>Ectocarpales</taxon>
        <taxon>Ectocarpaceae</taxon>
        <taxon>Ectocarpus</taxon>
    </lineage>
</organism>
<proteinExistence type="predicted"/>
<sequence>MARRRLHTGATEARRLRLELGSSHR</sequence>
<dbReference type="Proteomes" id="UP000002630">
    <property type="component" value="Unassembled WGS sequence"/>
</dbReference>
<reference evidence="2 3" key="1">
    <citation type="journal article" date="2010" name="Nature">
        <title>The Ectocarpus genome and the independent evolution of multicellularity in brown algae.</title>
        <authorList>
            <person name="Cock J.M."/>
            <person name="Sterck L."/>
            <person name="Rouze P."/>
            <person name="Scornet D."/>
            <person name="Allen A.E."/>
            <person name="Amoutzias G."/>
            <person name="Anthouard V."/>
            <person name="Artiguenave F."/>
            <person name="Aury J.M."/>
            <person name="Badger J.H."/>
            <person name="Beszteri B."/>
            <person name="Billiau K."/>
            <person name="Bonnet E."/>
            <person name="Bothwell J.H."/>
            <person name="Bowler C."/>
            <person name="Boyen C."/>
            <person name="Brownlee C."/>
            <person name="Carrano C.J."/>
            <person name="Charrier B."/>
            <person name="Cho G.Y."/>
            <person name="Coelho S.M."/>
            <person name="Collen J."/>
            <person name="Corre E."/>
            <person name="Da Silva C."/>
            <person name="Delage L."/>
            <person name="Delaroque N."/>
            <person name="Dittami S.M."/>
            <person name="Doulbeau S."/>
            <person name="Elias M."/>
            <person name="Farnham G."/>
            <person name="Gachon C.M."/>
            <person name="Gschloessl B."/>
            <person name="Heesch S."/>
            <person name="Jabbari K."/>
            <person name="Jubin C."/>
            <person name="Kawai H."/>
            <person name="Kimura K."/>
            <person name="Kloareg B."/>
            <person name="Kupper F.C."/>
            <person name="Lang D."/>
            <person name="Le Bail A."/>
            <person name="Leblanc C."/>
            <person name="Lerouge P."/>
            <person name="Lohr M."/>
            <person name="Lopez P.J."/>
            <person name="Martens C."/>
            <person name="Maumus F."/>
            <person name="Michel G."/>
            <person name="Miranda-Saavedra D."/>
            <person name="Morales J."/>
            <person name="Moreau H."/>
            <person name="Motomura T."/>
            <person name="Nagasato C."/>
            <person name="Napoli C.A."/>
            <person name="Nelson D.R."/>
            <person name="Nyvall-Collen P."/>
            <person name="Peters A.F."/>
            <person name="Pommier C."/>
            <person name="Potin P."/>
            <person name="Poulain J."/>
            <person name="Quesneville H."/>
            <person name="Read B."/>
            <person name="Rensing S.A."/>
            <person name="Ritter A."/>
            <person name="Rousvoal S."/>
            <person name="Samanta M."/>
            <person name="Samson G."/>
            <person name="Schroeder D.C."/>
            <person name="Segurens B."/>
            <person name="Strittmatter M."/>
            <person name="Tonon T."/>
            <person name="Tregear J.W."/>
            <person name="Valentin K."/>
            <person name="von Dassow P."/>
            <person name="Yamagishi T."/>
            <person name="Van de Peer Y."/>
            <person name="Wincker P."/>
        </authorList>
    </citation>
    <scope>NUCLEOTIDE SEQUENCE [LARGE SCALE GENOMIC DNA]</scope>
    <source>
        <strain evidence="3">Ec32 / CCAP1310/4</strain>
    </source>
</reference>
<gene>
    <name evidence="2" type="ORF">Esi_0410_0004</name>
</gene>
<evidence type="ECO:0000256" key="1">
    <source>
        <dbReference type="SAM" id="MobiDB-lite"/>
    </source>
</evidence>
<name>D7G0K5_ECTSI</name>
<dbReference type="InParanoid" id="D7G0K5"/>